<protein>
    <submittedName>
        <fullName evidence="5">16S rRNA methyltransferase</fullName>
    </submittedName>
</protein>
<gene>
    <name evidence="5" type="ORF">TTHERM_00117580</name>
</gene>
<sequence length="413" mass="48280">MINLFHSTNLKYRLLQQSSKLLNQQIQYSLFNFIKQEGLENKLSSLSKKVQQEKKGQKLSKVEQMIQQQQSQKKQNSSLDEEAIQHNDDILFDTATNKVHYPVLIDKITQVLQEEFYPHSSSHSEKCLVDCTLGSAGHAKHFLQKFPYLYILGLDLDPRMLQYINDNVKSQLSHSDQNRFKTRNENFTNIDKINLYKIFEEEFPSYKNFHAIFADLGYNTLHLENSEWGFSYLRNGKLDMRYNQSSQTNSAADILNKASYLELFEIIRQYGEDPNADVISQMIIKQRQIKPFETTKDVVDLILEDQSGYSFKGGQYKAITKLFQALRIATNQELTNLQVFMDKIYDKLLKDGLGIIITFHSLEENIVEQKLRDLKRQKNIEILQMGEKPDINELQKNSKSRSAKLYTFKKLKK</sequence>
<dbReference type="NCBIfam" id="TIGR00006">
    <property type="entry name" value="16S rRNA (cytosine(1402)-N(4))-methyltransferase RsmH"/>
    <property type="match status" value="1"/>
</dbReference>
<dbReference type="InterPro" id="IPR002903">
    <property type="entry name" value="RsmH"/>
</dbReference>
<dbReference type="GeneID" id="7845710"/>
<keyword evidence="4" id="KW-0949">S-adenosyl-L-methionine</keyword>
<dbReference type="Pfam" id="PF01795">
    <property type="entry name" value="Methyltransf_5"/>
    <property type="match status" value="1"/>
</dbReference>
<dbReference type="STRING" id="312017.Q22Z09"/>
<evidence type="ECO:0000313" key="6">
    <source>
        <dbReference type="Proteomes" id="UP000009168"/>
    </source>
</evidence>
<dbReference type="GO" id="GO:0071424">
    <property type="term" value="F:rRNA (cytosine-N4-)-methyltransferase activity"/>
    <property type="evidence" value="ECO:0007669"/>
    <property type="project" value="TreeGrafter"/>
</dbReference>
<accession>Q22Z09</accession>
<keyword evidence="2 5" id="KW-0489">Methyltransferase</keyword>
<dbReference type="SUPFAM" id="SSF81799">
    <property type="entry name" value="Putative methyltransferase TM0872, insert domain"/>
    <property type="match status" value="1"/>
</dbReference>
<dbReference type="HOGENOM" id="CLU_038422_3_0_1"/>
<dbReference type="FunCoup" id="Q22Z09">
    <property type="interactions" value="67"/>
</dbReference>
<evidence type="ECO:0000256" key="3">
    <source>
        <dbReference type="ARBA" id="ARBA00022679"/>
    </source>
</evidence>
<dbReference type="RefSeq" id="XP_001010757.2">
    <property type="nucleotide sequence ID" value="XM_001010757.2"/>
</dbReference>
<dbReference type="Gene3D" id="3.40.50.150">
    <property type="entry name" value="Vaccinia Virus protein VP39"/>
    <property type="match status" value="1"/>
</dbReference>
<keyword evidence="6" id="KW-1185">Reference proteome</keyword>
<evidence type="ECO:0000256" key="4">
    <source>
        <dbReference type="ARBA" id="ARBA00022691"/>
    </source>
</evidence>
<dbReference type="KEGG" id="tet:TTHERM_00117580"/>
<evidence type="ECO:0000313" key="5">
    <source>
        <dbReference type="EMBL" id="EAR90512.2"/>
    </source>
</evidence>
<reference evidence="6" key="1">
    <citation type="journal article" date="2006" name="PLoS Biol.">
        <title>Macronuclear genome sequence of the ciliate Tetrahymena thermophila, a model eukaryote.</title>
        <authorList>
            <person name="Eisen J.A."/>
            <person name="Coyne R.S."/>
            <person name="Wu M."/>
            <person name="Wu D."/>
            <person name="Thiagarajan M."/>
            <person name="Wortman J.R."/>
            <person name="Badger J.H."/>
            <person name="Ren Q."/>
            <person name="Amedeo P."/>
            <person name="Jones K.M."/>
            <person name="Tallon L.J."/>
            <person name="Delcher A.L."/>
            <person name="Salzberg S.L."/>
            <person name="Silva J.C."/>
            <person name="Haas B.J."/>
            <person name="Majoros W.H."/>
            <person name="Farzad M."/>
            <person name="Carlton J.M."/>
            <person name="Smith R.K. Jr."/>
            <person name="Garg J."/>
            <person name="Pearlman R.E."/>
            <person name="Karrer K.M."/>
            <person name="Sun L."/>
            <person name="Manning G."/>
            <person name="Elde N.C."/>
            <person name="Turkewitz A.P."/>
            <person name="Asai D.J."/>
            <person name="Wilkes D.E."/>
            <person name="Wang Y."/>
            <person name="Cai H."/>
            <person name="Collins K."/>
            <person name="Stewart B.A."/>
            <person name="Lee S.R."/>
            <person name="Wilamowska K."/>
            <person name="Weinberg Z."/>
            <person name="Ruzzo W.L."/>
            <person name="Wloga D."/>
            <person name="Gaertig J."/>
            <person name="Frankel J."/>
            <person name="Tsao C.-C."/>
            <person name="Gorovsky M.A."/>
            <person name="Keeling P.J."/>
            <person name="Waller R.F."/>
            <person name="Patron N.J."/>
            <person name="Cherry J.M."/>
            <person name="Stover N.A."/>
            <person name="Krieger C.J."/>
            <person name="del Toro C."/>
            <person name="Ryder H.F."/>
            <person name="Williamson S.C."/>
            <person name="Barbeau R.A."/>
            <person name="Hamilton E.P."/>
            <person name="Orias E."/>
        </authorList>
    </citation>
    <scope>NUCLEOTIDE SEQUENCE [LARGE SCALE GENOMIC DNA]</scope>
    <source>
        <strain evidence="6">SB210</strain>
    </source>
</reference>
<dbReference type="AlphaFoldDB" id="Q22Z09"/>
<dbReference type="PANTHER" id="PTHR11265">
    <property type="entry name" value="S-ADENOSYL-METHYLTRANSFERASE MRAW"/>
    <property type="match status" value="1"/>
</dbReference>
<dbReference type="InParanoid" id="Q22Z09"/>
<keyword evidence="3" id="KW-0808">Transferase</keyword>
<proteinExistence type="inferred from homology"/>
<comment type="similarity">
    <text evidence="1">Belongs to the methyltransferase superfamily. RsmH family.</text>
</comment>
<dbReference type="EMBL" id="GG662798">
    <property type="protein sequence ID" value="EAR90512.2"/>
    <property type="molecule type" value="Genomic_DNA"/>
</dbReference>
<dbReference type="GO" id="GO:0070475">
    <property type="term" value="P:rRNA base methylation"/>
    <property type="evidence" value="ECO:0007669"/>
    <property type="project" value="TreeGrafter"/>
</dbReference>
<evidence type="ECO:0000256" key="1">
    <source>
        <dbReference type="ARBA" id="ARBA00010396"/>
    </source>
</evidence>
<dbReference type="InterPro" id="IPR023397">
    <property type="entry name" value="SAM-dep_MeTrfase_MraW_recog"/>
</dbReference>
<dbReference type="Gene3D" id="1.10.150.170">
    <property type="entry name" value="Putative methyltransferase TM0872, insert domain"/>
    <property type="match status" value="1"/>
</dbReference>
<dbReference type="SUPFAM" id="SSF53335">
    <property type="entry name" value="S-adenosyl-L-methionine-dependent methyltransferases"/>
    <property type="match status" value="1"/>
</dbReference>
<organism evidence="5 6">
    <name type="scientific">Tetrahymena thermophila (strain SB210)</name>
    <dbReference type="NCBI Taxonomy" id="312017"/>
    <lineage>
        <taxon>Eukaryota</taxon>
        <taxon>Sar</taxon>
        <taxon>Alveolata</taxon>
        <taxon>Ciliophora</taxon>
        <taxon>Intramacronucleata</taxon>
        <taxon>Oligohymenophorea</taxon>
        <taxon>Hymenostomatida</taxon>
        <taxon>Tetrahymenina</taxon>
        <taxon>Tetrahymenidae</taxon>
        <taxon>Tetrahymena</taxon>
    </lineage>
</organism>
<dbReference type="PANTHER" id="PTHR11265:SF0">
    <property type="entry name" value="12S RRNA N4-METHYLCYTIDINE METHYLTRANSFERASE"/>
    <property type="match status" value="1"/>
</dbReference>
<dbReference type="InterPro" id="IPR029063">
    <property type="entry name" value="SAM-dependent_MTases_sf"/>
</dbReference>
<dbReference type="OrthoDB" id="439808at2759"/>
<dbReference type="Proteomes" id="UP000009168">
    <property type="component" value="Unassembled WGS sequence"/>
</dbReference>
<evidence type="ECO:0000256" key="2">
    <source>
        <dbReference type="ARBA" id="ARBA00022603"/>
    </source>
</evidence>
<dbReference type="eggNOG" id="KOG2782">
    <property type="taxonomic scope" value="Eukaryota"/>
</dbReference>
<name>Q22Z09_TETTS</name>